<keyword evidence="3" id="KW-1185">Reference proteome</keyword>
<protein>
    <recommendedName>
        <fullName evidence="1">Copper amine oxidase-like N-terminal domain-containing protein</fullName>
    </recommendedName>
</protein>
<dbReference type="Proteomes" id="UP000075666">
    <property type="component" value="Unassembled WGS sequence"/>
</dbReference>
<organism evidence="2 3">
    <name type="scientific">Heyndrickxia sporothermodurans</name>
    <dbReference type="NCBI Taxonomy" id="46224"/>
    <lineage>
        <taxon>Bacteria</taxon>
        <taxon>Bacillati</taxon>
        <taxon>Bacillota</taxon>
        <taxon>Bacilli</taxon>
        <taxon>Bacillales</taxon>
        <taxon>Bacillaceae</taxon>
        <taxon>Heyndrickxia</taxon>
    </lineage>
</organism>
<feature type="domain" description="Copper amine oxidase-like N-terminal" evidence="1">
    <location>
        <begin position="263"/>
        <end position="353"/>
    </location>
</feature>
<dbReference type="InterPro" id="IPR036582">
    <property type="entry name" value="Mao_N_sf"/>
</dbReference>
<evidence type="ECO:0000259" key="1">
    <source>
        <dbReference type="Pfam" id="PF07833"/>
    </source>
</evidence>
<reference evidence="2 3" key="1">
    <citation type="submission" date="2016-01" db="EMBL/GenBank/DDBJ databases">
        <title>Genome Sequences of Twelve Sporeforming Bacillus Species Isolated from Foods.</title>
        <authorList>
            <person name="Berendsen E.M."/>
            <person name="Wells-Bennik M.H."/>
            <person name="Krawcyk A.O."/>
            <person name="De Jong A."/>
            <person name="Holsappel S."/>
            <person name="Eijlander R.T."/>
            <person name="Kuipers O.P."/>
        </authorList>
    </citation>
    <scope>NUCLEOTIDE SEQUENCE [LARGE SCALE GENOMIC DNA]</scope>
    <source>
        <strain evidence="2 3">B4102</strain>
    </source>
</reference>
<dbReference type="AlphaFoldDB" id="A0A150L779"/>
<dbReference type="STRING" id="46224.B4102_1207"/>
<gene>
    <name evidence="2" type="ORF">B4102_1207</name>
</gene>
<evidence type="ECO:0000313" key="3">
    <source>
        <dbReference type="Proteomes" id="UP000075666"/>
    </source>
</evidence>
<dbReference type="Gene3D" id="3.30.457.10">
    <property type="entry name" value="Copper amine oxidase-like, N-terminal domain"/>
    <property type="match status" value="1"/>
</dbReference>
<evidence type="ECO:0000313" key="2">
    <source>
        <dbReference type="EMBL" id="KYD08125.1"/>
    </source>
</evidence>
<comment type="caution">
    <text evidence="2">The sequence shown here is derived from an EMBL/GenBank/DDBJ whole genome shotgun (WGS) entry which is preliminary data.</text>
</comment>
<dbReference type="SUPFAM" id="SSF55383">
    <property type="entry name" value="Copper amine oxidase, domain N"/>
    <property type="match status" value="1"/>
</dbReference>
<dbReference type="PATRIC" id="fig|46224.3.peg.2442"/>
<dbReference type="EMBL" id="LQYN01000034">
    <property type="protein sequence ID" value="KYD08125.1"/>
    <property type="molecule type" value="Genomic_DNA"/>
</dbReference>
<sequence length="356" mass="42018">MEDESTLLLKNWVAKFNNQQVAASKVHLIEKQFKHGRWIAAAKTTSIKKKKYINYFVFDNDGQAPSLFWHKKKLTKKNVNNWLTIYYEKSMNLADLKLNTLEKIKVNNKMVIILTHDYPQTFSPSLLIENNVKKKGFEEQIIKNAINNHFIFPKEEEWMKDIIASIVIDKAIGTKKAKFMYSELRSKLSKEQFISFSNSIFNMDQRKLTSNKLDQLIIKATGLGTRFFSENKHYSAPNKSFVLFDQRRIFVRGKEIKKLHVHRSNGKNFLPFNDIAKSLGYKVELENRNQSVRLINKNNHFTFYFGEKIFDYNGEKYGLLSNPFIQVNGEYYIDMKWLQQLFHVKVDENEKQISIR</sequence>
<dbReference type="Pfam" id="PF07833">
    <property type="entry name" value="Cu_amine_oxidN1"/>
    <property type="match status" value="1"/>
</dbReference>
<dbReference type="InterPro" id="IPR012854">
    <property type="entry name" value="Cu_amine_oxidase-like_N"/>
</dbReference>
<proteinExistence type="predicted"/>
<accession>A0A150L779</accession>
<name>A0A150L779_9BACI</name>